<evidence type="ECO:0000313" key="2">
    <source>
        <dbReference type="Proteomes" id="UP000317770"/>
    </source>
</evidence>
<accession>A0A8B5XNT2</accession>
<evidence type="ECO:0000313" key="1">
    <source>
        <dbReference type="EMBL" id="TVX76047.1"/>
    </source>
</evidence>
<name>A0A8B5XNT2_9BACI</name>
<comment type="caution">
    <text evidence="1">The sequence shown here is derived from an EMBL/GenBank/DDBJ whole genome shotgun (WGS) entry which is preliminary data.</text>
</comment>
<dbReference type="AlphaFoldDB" id="A0A8B5XNT2"/>
<sequence>MIIVVGREGCLKINQKVGKYEFKLNSIYQQTAQTINETISEEWSKVLMYGEIADGTGTAFFFYYTPNSEVPIYSHDIPEIYS</sequence>
<reference evidence="1 2" key="1">
    <citation type="submission" date="2019-07" db="EMBL/GenBank/DDBJ databases">
        <title>Genome assembly of Bacillus simplex strain GGC-P6A.</title>
        <authorList>
            <person name="Jennings M.E."/>
            <person name="Barton H.A."/>
        </authorList>
    </citation>
    <scope>NUCLEOTIDE SEQUENCE [LARGE SCALE GENOMIC DNA]</scope>
    <source>
        <strain evidence="1 2">GGC-P6A</strain>
    </source>
</reference>
<organism evidence="1 2">
    <name type="scientific">Peribacillus simplex</name>
    <dbReference type="NCBI Taxonomy" id="1478"/>
    <lineage>
        <taxon>Bacteria</taxon>
        <taxon>Bacillati</taxon>
        <taxon>Bacillota</taxon>
        <taxon>Bacilli</taxon>
        <taxon>Bacillales</taxon>
        <taxon>Bacillaceae</taxon>
        <taxon>Peribacillus</taxon>
    </lineage>
</organism>
<protein>
    <submittedName>
        <fullName evidence="1">DUF600 family protein</fullName>
    </submittedName>
</protein>
<proteinExistence type="predicted"/>
<dbReference type="EMBL" id="VNKI01000019">
    <property type="protein sequence ID" value="TVX76047.1"/>
    <property type="molecule type" value="Genomic_DNA"/>
</dbReference>
<gene>
    <name evidence="1" type="ORF">FQP34_26390</name>
</gene>
<dbReference type="InterPro" id="IPR006728">
    <property type="entry name" value="YezG-like"/>
</dbReference>
<dbReference type="Proteomes" id="UP000317770">
    <property type="component" value="Unassembled WGS sequence"/>
</dbReference>
<dbReference type="Gene3D" id="3.30.500.20">
    <property type="entry name" value="BH3703-like domains"/>
    <property type="match status" value="1"/>
</dbReference>
<dbReference type="SUPFAM" id="SSF160424">
    <property type="entry name" value="BH3703-like"/>
    <property type="match status" value="1"/>
</dbReference>
<dbReference type="InterPro" id="IPR036170">
    <property type="entry name" value="YezG-like_sf"/>
</dbReference>
<dbReference type="Pfam" id="PF04634">
    <property type="entry name" value="YezG-like"/>
    <property type="match status" value="1"/>
</dbReference>